<evidence type="ECO:0000313" key="1">
    <source>
        <dbReference type="EMBL" id="CAD8132415.1"/>
    </source>
</evidence>
<name>A0A8S1RZ99_PAROT</name>
<protein>
    <submittedName>
        <fullName evidence="1">Uncharacterized protein</fullName>
    </submittedName>
</protein>
<organism evidence="1 2">
    <name type="scientific">Paramecium octaurelia</name>
    <dbReference type="NCBI Taxonomy" id="43137"/>
    <lineage>
        <taxon>Eukaryota</taxon>
        <taxon>Sar</taxon>
        <taxon>Alveolata</taxon>
        <taxon>Ciliophora</taxon>
        <taxon>Intramacronucleata</taxon>
        <taxon>Oligohymenophorea</taxon>
        <taxon>Peniculida</taxon>
        <taxon>Parameciidae</taxon>
        <taxon>Paramecium</taxon>
    </lineage>
</organism>
<evidence type="ECO:0000313" key="2">
    <source>
        <dbReference type="Proteomes" id="UP000683925"/>
    </source>
</evidence>
<dbReference type="AlphaFoldDB" id="A0A8S1RZ99"/>
<gene>
    <name evidence="1" type="ORF">POCTA_138.1.T0030421</name>
</gene>
<proteinExistence type="predicted"/>
<dbReference type="Proteomes" id="UP000683925">
    <property type="component" value="Unassembled WGS sequence"/>
</dbReference>
<accession>A0A8S1RZ99</accession>
<dbReference type="OrthoDB" id="310750at2759"/>
<sequence length="86" mass="9969">MNAFGIKNNRFQQKAANKKLLSKEKLNNLEIQQQKQFPQQISNESDRLQNRKESITVVSPTTPISGFHVPIFQPAKFIYDITHKTQ</sequence>
<comment type="caution">
    <text evidence="1">The sequence shown here is derived from an EMBL/GenBank/DDBJ whole genome shotgun (WGS) entry which is preliminary data.</text>
</comment>
<dbReference type="EMBL" id="CAJJDP010000001">
    <property type="protein sequence ID" value="CAD8132415.1"/>
    <property type="molecule type" value="Genomic_DNA"/>
</dbReference>
<reference evidence="1" key="1">
    <citation type="submission" date="2021-01" db="EMBL/GenBank/DDBJ databases">
        <authorList>
            <consortium name="Genoscope - CEA"/>
            <person name="William W."/>
        </authorList>
    </citation>
    <scope>NUCLEOTIDE SEQUENCE</scope>
</reference>
<keyword evidence="2" id="KW-1185">Reference proteome</keyword>